<dbReference type="Gene3D" id="3.40.50.720">
    <property type="entry name" value="NAD(P)-binding Rossmann-like Domain"/>
    <property type="match status" value="1"/>
</dbReference>
<dbReference type="PANTHER" id="PTHR43267:SF2">
    <property type="entry name" value="TRNA THREONYLCARBAMOYLADENOSINE DEHYDRATASE 1-RELATED"/>
    <property type="match status" value="1"/>
</dbReference>
<dbReference type="STRING" id="35128.B8C529"/>
<dbReference type="InParanoid" id="B8C529"/>
<dbReference type="OMA" id="GSWVVTM"/>
<dbReference type="Proteomes" id="UP000001449">
    <property type="component" value="Chromosome 6"/>
</dbReference>
<dbReference type="InterPro" id="IPR000594">
    <property type="entry name" value="ThiF_NAD_FAD-bd"/>
</dbReference>
<protein>
    <recommendedName>
        <fullName evidence="2">THIF-type NAD/FAD binding fold domain-containing protein</fullName>
    </recommendedName>
</protein>
<dbReference type="EMBL" id="CM000643">
    <property type="protein sequence ID" value="EED91436.1"/>
    <property type="molecule type" value="Genomic_DNA"/>
</dbReference>
<feature type="compositionally biased region" description="Basic and acidic residues" evidence="1">
    <location>
        <begin position="29"/>
        <end position="40"/>
    </location>
</feature>
<dbReference type="KEGG" id="tps:THAPSDRAFT_262699"/>
<dbReference type="RefSeq" id="XP_002291329.1">
    <property type="nucleotide sequence ID" value="XM_002291293.1"/>
</dbReference>
<reference evidence="3 4" key="2">
    <citation type="journal article" date="2008" name="Nature">
        <title>The Phaeodactylum genome reveals the evolutionary history of diatom genomes.</title>
        <authorList>
            <person name="Bowler C."/>
            <person name="Allen A.E."/>
            <person name="Badger J.H."/>
            <person name="Grimwood J."/>
            <person name="Jabbari K."/>
            <person name="Kuo A."/>
            <person name="Maheswari U."/>
            <person name="Martens C."/>
            <person name="Maumus F."/>
            <person name="Otillar R.P."/>
            <person name="Rayko E."/>
            <person name="Salamov A."/>
            <person name="Vandepoele K."/>
            <person name="Beszteri B."/>
            <person name="Gruber A."/>
            <person name="Heijde M."/>
            <person name="Katinka M."/>
            <person name="Mock T."/>
            <person name="Valentin K."/>
            <person name="Verret F."/>
            <person name="Berges J.A."/>
            <person name="Brownlee C."/>
            <person name="Cadoret J.P."/>
            <person name="Chiovitti A."/>
            <person name="Choi C.J."/>
            <person name="Coesel S."/>
            <person name="De Martino A."/>
            <person name="Detter J.C."/>
            <person name="Durkin C."/>
            <person name="Falciatore A."/>
            <person name="Fournet J."/>
            <person name="Haruta M."/>
            <person name="Huysman M.J."/>
            <person name="Jenkins B.D."/>
            <person name="Jiroutova K."/>
            <person name="Jorgensen R.E."/>
            <person name="Joubert Y."/>
            <person name="Kaplan A."/>
            <person name="Kroger N."/>
            <person name="Kroth P.G."/>
            <person name="La Roche J."/>
            <person name="Lindquist E."/>
            <person name="Lommer M."/>
            <person name="Martin-Jezequel V."/>
            <person name="Lopez P.J."/>
            <person name="Lucas S."/>
            <person name="Mangogna M."/>
            <person name="McGinnis K."/>
            <person name="Medlin L.K."/>
            <person name="Montsant A."/>
            <person name="Oudot-Le Secq M.P."/>
            <person name="Napoli C."/>
            <person name="Obornik M."/>
            <person name="Parker M.S."/>
            <person name="Petit J.L."/>
            <person name="Porcel B.M."/>
            <person name="Poulsen N."/>
            <person name="Robison M."/>
            <person name="Rychlewski L."/>
            <person name="Rynearson T.A."/>
            <person name="Schmutz J."/>
            <person name="Shapiro H."/>
            <person name="Siaut M."/>
            <person name="Stanley M."/>
            <person name="Sussman M.R."/>
            <person name="Taylor A.R."/>
            <person name="Vardi A."/>
            <person name="von Dassow P."/>
            <person name="Vyverman W."/>
            <person name="Willis A."/>
            <person name="Wyrwicz L.S."/>
            <person name="Rokhsar D.S."/>
            <person name="Weissenbach J."/>
            <person name="Armbrust E.V."/>
            <person name="Green B.R."/>
            <person name="Van de Peer Y."/>
            <person name="Grigoriev I.V."/>
        </authorList>
    </citation>
    <scope>NUCLEOTIDE SEQUENCE [LARGE SCALE GENOMIC DNA]</scope>
    <source>
        <strain evidence="3 4">CCMP1335</strain>
    </source>
</reference>
<feature type="region of interest" description="Disordered" evidence="1">
    <location>
        <begin position="29"/>
        <end position="57"/>
    </location>
</feature>
<feature type="non-terminal residue" evidence="3">
    <location>
        <position position="1"/>
    </location>
</feature>
<dbReference type="PANTHER" id="PTHR43267">
    <property type="entry name" value="TRNA THREONYLCARBAMOYLADENOSINE DEHYDRATASE"/>
    <property type="match status" value="1"/>
</dbReference>
<dbReference type="HOGENOM" id="CLU_013325_9_0_1"/>
<dbReference type="GeneID" id="7451127"/>
<organism evidence="3 4">
    <name type="scientific">Thalassiosira pseudonana</name>
    <name type="common">Marine diatom</name>
    <name type="synonym">Cyclotella nana</name>
    <dbReference type="NCBI Taxonomy" id="35128"/>
    <lineage>
        <taxon>Eukaryota</taxon>
        <taxon>Sar</taxon>
        <taxon>Stramenopiles</taxon>
        <taxon>Ochrophyta</taxon>
        <taxon>Bacillariophyta</taxon>
        <taxon>Coscinodiscophyceae</taxon>
        <taxon>Thalassiosirophycidae</taxon>
        <taxon>Thalassiosirales</taxon>
        <taxon>Thalassiosiraceae</taxon>
        <taxon>Thalassiosira</taxon>
    </lineage>
</organism>
<proteinExistence type="predicted"/>
<reference evidence="3 4" key="1">
    <citation type="journal article" date="2004" name="Science">
        <title>The genome of the diatom Thalassiosira pseudonana: ecology, evolution, and metabolism.</title>
        <authorList>
            <person name="Armbrust E.V."/>
            <person name="Berges J.A."/>
            <person name="Bowler C."/>
            <person name="Green B.R."/>
            <person name="Martinez D."/>
            <person name="Putnam N.H."/>
            <person name="Zhou S."/>
            <person name="Allen A.E."/>
            <person name="Apt K.E."/>
            <person name="Bechner M."/>
            <person name="Brzezinski M.A."/>
            <person name="Chaal B.K."/>
            <person name="Chiovitti A."/>
            <person name="Davis A.K."/>
            <person name="Demarest M.S."/>
            <person name="Detter J.C."/>
            <person name="Glavina T."/>
            <person name="Goodstein D."/>
            <person name="Hadi M.Z."/>
            <person name="Hellsten U."/>
            <person name="Hildebrand M."/>
            <person name="Jenkins B.D."/>
            <person name="Jurka J."/>
            <person name="Kapitonov V.V."/>
            <person name="Kroger N."/>
            <person name="Lau W.W."/>
            <person name="Lane T.W."/>
            <person name="Larimer F.W."/>
            <person name="Lippmeier J.C."/>
            <person name="Lucas S."/>
            <person name="Medina M."/>
            <person name="Montsant A."/>
            <person name="Obornik M."/>
            <person name="Parker M.S."/>
            <person name="Palenik B."/>
            <person name="Pazour G.J."/>
            <person name="Richardson P.M."/>
            <person name="Rynearson T.A."/>
            <person name="Saito M.A."/>
            <person name="Schwartz D.C."/>
            <person name="Thamatrakoln K."/>
            <person name="Valentin K."/>
            <person name="Vardi A."/>
            <person name="Wilkerson F.P."/>
            <person name="Rokhsar D.S."/>
        </authorList>
    </citation>
    <scope>NUCLEOTIDE SEQUENCE [LARGE SCALE GENOMIC DNA]</scope>
    <source>
        <strain evidence="3 4">CCMP1335</strain>
    </source>
</reference>
<name>B8C529_THAPS</name>
<dbReference type="eggNOG" id="KOG2018">
    <property type="taxonomic scope" value="Eukaryota"/>
</dbReference>
<feature type="domain" description="THIF-type NAD/FAD binding fold" evidence="2">
    <location>
        <begin position="84"/>
        <end position="330"/>
    </location>
</feature>
<dbReference type="SUPFAM" id="SSF69572">
    <property type="entry name" value="Activating enzymes of the ubiquitin-like proteins"/>
    <property type="match status" value="1"/>
</dbReference>
<keyword evidence="4" id="KW-1185">Reference proteome</keyword>
<evidence type="ECO:0000313" key="4">
    <source>
        <dbReference type="Proteomes" id="UP000001449"/>
    </source>
</evidence>
<dbReference type="GO" id="GO:0061504">
    <property type="term" value="P:cyclic threonylcarbamoyladenosine biosynthetic process"/>
    <property type="evidence" value="ECO:0000318"/>
    <property type="project" value="GO_Central"/>
</dbReference>
<dbReference type="PaxDb" id="35128-Thaps262699"/>
<accession>B8C529</accession>
<feature type="compositionally biased region" description="Polar residues" evidence="1">
    <location>
        <begin position="46"/>
        <end position="57"/>
    </location>
</feature>
<dbReference type="CDD" id="cd00755">
    <property type="entry name" value="YgdL_like"/>
    <property type="match status" value="1"/>
</dbReference>
<dbReference type="FunFam" id="3.40.50.720:FF:000449">
    <property type="entry name" value="Ubiquitin-activating enzyme (E1), putative"/>
    <property type="match status" value="1"/>
</dbReference>
<dbReference type="GO" id="GO:0008641">
    <property type="term" value="F:ubiquitin-like modifier activating enzyme activity"/>
    <property type="evidence" value="ECO:0007669"/>
    <property type="project" value="InterPro"/>
</dbReference>
<evidence type="ECO:0000256" key="1">
    <source>
        <dbReference type="SAM" id="MobiDB-lite"/>
    </source>
</evidence>
<dbReference type="InterPro" id="IPR035985">
    <property type="entry name" value="Ubiquitin-activating_enz"/>
</dbReference>
<sequence>MSERWSGQGGAFAVGLLAGSIATLLLASRKSDDKSGDTHHQPPSQPHNGQSNTTNHLPSEIRSEMLSRNSLYFSSPTDAPGTNHGMERITNSIVLIVGLGGVGSHTAHMLARSGVQYLRLVDFDQVTLSSLNRHAVATLKDVGLPKATVLCQHLREICPDESKLILDPIIKMYTGDKEKDGGMLDPPPGKQWDCVIDAIDDVPTKANLIAYCAKRNIRVISCMGAGGKADPTRVHISDLRSASRDPLATAVRQKLRLMGKMEAKKMACVYSSEKVVAKLAQITPEQKEEGMQNFGAMDNMRVRVLPVVGTMPAIMGQTLAAMALCELGNKAFTPQREKNLEDKLMPTLKNGDENITTNGVYIGPILIDPDDVEYLMVELWRNRCGVTGDRLGTSLELYRWDRTRPATPNNLVLMSMKAAQKFEKDFEALGDGRKGLDVDVVKRVEARLSTCILDAEE</sequence>
<dbReference type="Pfam" id="PF00899">
    <property type="entry name" value="ThiF"/>
    <property type="match status" value="1"/>
</dbReference>
<dbReference type="GO" id="GO:0061503">
    <property type="term" value="F:tRNA threonylcarbamoyladenosine dehydratase"/>
    <property type="evidence" value="ECO:0000318"/>
    <property type="project" value="GO_Central"/>
</dbReference>
<evidence type="ECO:0000313" key="3">
    <source>
        <dbReference type="EMBL" id="EED91436.1"/>
    </source>
</evidence>
<gene>
    <name evidence="3" type="ORF">THAPSDRAFT_262699</name>
</gene>
<dbReference type="InterPro" id="IPR045886">
    <property type="entry name" value="ThiF/MoeB/HesA"/>
</dbReference>
<evidence type="ECO:0000259" key="2">
    <source>
        <dbReference type="Pfam" id="PF00899"/>
    </source>
</evidence>
<dbReference type="AlphaFoldDB" id="B8C529"/>